<dbReference type="RefSeq" id="WP_096831004.1">
    <property type="nucleotide sequence ID" value="NZ_NXIB02000017.1"/>
</dbReference>
<evidence type="ECO:0000313" key="3">
    <source>
        <dbReference type="Proteomes" id="UP000226442"/>
    </source>
</evidence>
<keyword evidence="3" id="KW-1185">Reference proteome</keyword>
<dbReference type="PANTHER" id="PTHR34610:SF4">
    <property type="entry name" value="SLL8027 PROTEIN"/>
    <property type="match status" value="1"/>
</dbReference>
<proteinExistence type="predicted"/>
<reference evidence="2" key="1">
    <citation type="submission" date="2017-10" db="EMBL/GenBank/DDBJ databases">
        <title>Draft genome sequence of the planktic cyanobacteria Tychonema bourrellyi isolated from alpine lentic freshwater.</title>
        <authorList>
            <person name="Tett A."/>
            <person name="Armanini F."/>
            <person name="Asnicar F."/>
            <person name="Boscaini A."/>
            <person name="Pasolli E."/>
            <person name="Zolfo M."/>
            <person name="Donati C."/>
            <person name="Salmaso N."/>
            <person name="Segata N."/>
        </authorList>
    </citation>
    <scope>NUCLEOTIDE SEQUENCE</scope>
    <source>
        <strain evidence="2">FEM_GT703</strain>
    </source>
</reference>
<dbReference type="InterPro" id="IPR002850">
    <property type="entry name" value="PIN_toxin-like"/>
</dbReference>
<comment type="caution">
    <text evidence="2">The sequence shown here is derived from an EMBL/GenBank/DDBJ whole genome shotgun (WGS) entry which is preliminary data.</text>
</comment>
<dbReference type="Pfam" id="PF13470">
    <property type="entry name" value="PIN_3"/>
    <property type="match status" value="1"/>
</dbReference>
<evidence type="ECO:0000259" key="1">
    <source>
        <dbReference type="SMART" id="SM00670"/>
    </source>
</evidence>
<organism evidence="2 3">
    <name type="scientific">Tychonema bourrellyi FEM_GT703</name>
    <dbReference type="NCBI Taxonomy" id="2040638"/>
    <lineage>
        <taxon>Bacteria</taxon>
        <taxon>Bacillati</taxon>
        <taxon>Cyanobacteriota</taxon>
        <taxon>Cyanophyceae</taxon>
        <taxon>Oscillatoriophycideae</taxon>
        <taxon>Oscillatoriales</taxon>
        <taxon>Microcoleaceae</taxon>
        <taxon>Tychonema</taxon>
    </lineage>
</organism>
<accession>A0A2G4F4A0</accession>
<sequence>MKIVVDTNILVSAILRGRMPKRVIQSIIDRPDCEWLVSLEILAEYKEVLLRPKFKLSQGVIEEWWEIFDTVTQLIEVEVEVDFPRDRKDAKFLACALAGNADFLITGDRDFTEVETLGNTKIVSVSVFLDKILG</sequence>
<dbReference type="InterPro" id="IPR002716">
    <property type="entry name" value="PIN_dom"/>
</dbReference>
<dbReference type="PANTHER" id="PTHR34610">
    <property type="entry name" value="SSL7007 PROTEIN"/>
    <property type="match status" value="1"/>
</dbReference>
<dbReference type="OrthoDB" id="9802272at2"/>
<dbReference type="EMBL" id="NXIB02000017">
    <property type="protein sequence ID" value="PHX56568.1"/>
    <property type="molecule type" value="Genomic_DNA"/>
</dbReference>
<evidence type="ECO:0000313" key="2">
    <source>
        <dbReference type="EMBL" id="PHX56568.1"/>
    </source>
</evidence>
<name>A0A2G4F4A0_9CYAN</name>
<dbReference type="AlphaFoldDB" id="A0A2G4F4A0"/>
<gene>
    <name evidence="2" type="ORF">CP500_004795</name>
</gene>
<dbReference type="SUPFAM" id="SSF88723">
    <property type="entry name" value="PIN domain-like"/>
    <property type="match status" value="1"/>
</dbReference>
<dbReference type="Proteomes" id="UP000226442">
    <property type="component" value="Unassembled WGS sequence"/>
</dbReference>
<protein>
    <submittedName>
        <fullName evidence="2">Toxin-antitoxin system toxin component, PIN family</fullName>
    </submittedName>
</protein>
<dbReference type="SMART" id="SM00670">
    <property type="entry name" value="PINc"/>
    <property type="match status" value="1"/>
</dbReference>
<dbReference type="NCBIfam" id="TIGR00305">
    <property type="entry name" value="putative toxin-antitoxin system toxin component, PIN family"/>
    <property type="match status" value="1"/>
</dbReference>
<feature type="domain" description="PIN" evidence="1">
    <location>
        <begin position="1"/>
        <end position="113"/>
    </location>
</feature>
<dbReference type="InterPro" id="IPR029060">
    <property type="entry name" value="PIN-like_dom_sf"/>
</dbReference>